<proteinExistence type="predicted"/>
<feature type="region of interest" description="Disordered" evidence="1">
    <location>
        <begin position="42"/>
        <end position="70"/>
    </location>
</feature>
<feature type="compositionally biased region" description="Low complexity" evidence="1">
    <location>
        <begin position="51"/>
        <end position="66"/>
    </location>
</feature>
<dbReference type="Proteomes" id="UP000692954">
    <property type="component" value="Unassembled WGS sequence"/>
</dbReference>
<evidence type="ECO:0000313" key="2">
    <source>
        <dbReference type="EMBL" id="CAD8131106.1"/>
    </source>
</evidence>
<accession>A0A8S1RT61</accession>
<dbReference type="AlphaFoldDB" id="A0A8S1RT61"/>
<protein>
    <submittedName>
        <fullName evidence="2">Uncharacterized protein</fullName>
    </submittedName>
</protein>
<gene>
    <name evidence="2" type="ORF">PSON_ATCC_30995.1.T3760001</name>
</gene>
<evidence type="ECO:0000256" key="1">
    <source>
        <dbReference type="SAM" id="MobiDB-lite"/>
    </source>
</evidence>
<sequence>MRRVKIYRNKQLITKISLESPIYILENLNGIIYVKDGIPQYSHQKQKVNKPPQQMSPSNSQQSSVQAFRNDELLIEIS</sequence>
<organism evidence="2 3">
    <name type="scientific">Paramecium sonneborni</name>
    <dbReference type="NCBI Taxonomy" id="65129"/>
    <lineage>
        <taxon>Eukaryota</taxon>
        <taxon>Sar</taxon>
        <taxon>Alveolata</taxon>
        <taxon>Ciliophora</taxon>
        <taxon>Intramacronucleata</taxon>
        <taxon>Oligohymenophorea</taxon>
        <taxon>Peniculida</taxon>
        <taxon>Parameciidae</taxon>
        <taxon>Paramecium</taxon>
    </lineage>
</organism>
<comment type="caution">
    <text evidence="2">The sequence shown here is derived from an EMBL/GenBank/DDBJ whole genome shotgun (WGS) entry which is preliminary data.</text>
</comment>
<keyword evidence="3" id="KW-1185">Reference proteome</keyword>
<reference evidence="2" key="1">
    <citation type="submission" date="2021-01" db="EMBL/GenBank/DDBJ databases">
        <authorList>
            <consortium name="Genoscope - CEA"/>
            <person name="William W."/>
        </authorList>
    </citation>
    <scope>NUCLEOTIDE SEQUENCE</scope>
</reference>
<dbReference type="EMBL" id="CAJJDN010000376">
    <property type="protein sequence ID" value="CAD8131106.1"/>
    <property type="molecule type" value="Genomic_DNA"/>
</dbReference>
<evidence type="ECO:0000313" key="3">
    <source>
        <dbReference type="Proteomes" id="UP000692954"/>
    </source>
</evidence>
<name>A0A8S1RT61_9CILI</name>